<dbReference type="EMBL" id="BMHK01000017">
    <property type="protein sequence ID" value="GGC05963.1"/>
    <property type="molecule type" value="Genomic_DNA"/>
</dbReference>
<organism evidence="1 2">
    <name type="scientific">Novosphingobium endophyticum</name>
    <dbReference type="NCBI Taxonomy" id="1955250"/>
    <lineage>
        <taxon>Bacteria</taxon>
        <taxon>Pseudomonadati</taxon>
        <taxon>Pseudomonadota</taxon>
        <taxon>Alphaproteobacteria</taxon>
        <taxon>Sphingomonadales</taxon>
        <taxon>Sphingomonadaceae</taxon>
        <taxon>Novosphingobium</taxon>
    </lineage>
</organism>
<evidence type="ECO:0000313" key="1">
    <source>
        <dbReference type="EMBL" id="GGC05963.1"/>
    </source>
</evidence>
<reference evidence="1" key="1">
    <citation type="journal article" date="2014" name="Int. J. Syst. Evol. Microbiol.">
        <title>Complete genome sequence of Corynebacterium casei LMG S-19264T (=DSM 44701T), isolated from a smear-ripened cheese.</title>
        <authorList>
            <consortium name="US DOE Joint Genome Institute (JGI-PGF)"/>
            <person name="Walter F."/>
            <person name="Albersmeier A."/>
            <person name="Kalinowski J."/>
            <person name="Ruckert C."/>
        </authorList>
    </citation>
    <scope>NUCLEOTIDE SEQUENCE</scope>
    <source>
        <strain evidence="1">CGMCC 1.15095</strain>
    </source>
</reference>
<comment type="caution">
    <text evidence="1">The sequence shown here is derived from an EMBL/GenBank/DDBJ whole genome shotgun (WGS) entry which is preliminary data.</text>
</comment>
<protein>
    <submittedName>
        <fullName evidence="1">Uncharacterized protein</fullName>
    </submittedName>
</protein>
<dbReference type="Proteomes" id="UP000608154">
    <property type="component" value="Unassembled WGS sequence"/>
</dbReference>
<keyword evidence="2" id="KW-1185">Reference proteome</keyword>
<accession>A0A916TTT1</accession>
<reference evidence="1" key="2">
    <citation type="submission" date="2020-09" db="EMBL/GenBank/DDBJ databases">
        <authorList>
            <person name="Sun Q."/>
            <person name="Zhou Y."/>
        </authorList>
    </citation>
    <scope>NUCLEOTIDE SEQUENCE</scope>
    <source>
        <strain evidence="1">CGMCC 1.15095</strain>
    </source>
</reference>
<proteinExistence type="predicted"/>
<sequence length="66" mass="7507">MPLFLLVLEEDGRGEPKKIEFISEDPSQAFEILKQEQSGRAAVLWQEGKRLGTLQRTKAGVWELAH</sequence>
<dbReference type="AlphaFoldDB" id="A0A916TTT1"/>
<name>A0A916TTT1_9SPHN</name>
<gene>
    <name evidence="1" type="ORF">GCM10011494_25710</name>
</gene>
<dbReference type="RefSeq" id="WP_188771951.1">
    <property type="nucleotide sequence ID" value="NZ_BMHK01000017.1"/>
</dbReference>
<evidence type="ECO:0000313" key="2">
    <source>
        <dbReference type="Proteomes" id="UP000608154"/>
    </source>
</evidence>